<dbReference type="InterPro" id="IPR011989">
    <property type="entry name" value="ARM-like"/>
</dbReference>
<name>S3DHR9_GLAL2</name>
<dbReference type="InterPro" id="IPR021850">
    <property type="entry name" value="Symplekin/Pta1"/>
</dbReference>
<dbReference type="AlphaFoldDB" id="S3DHR9"/>
<dbReference type="EMBL" id="KE145361">
    <property type="protein sequence ID" value="EPE31586.1"/>
    <property type="molecule type" value="Genomic_DNA"/>
</dbReference>
<dbReference type="OMA" id="AREMCLN"/>
<dbReference type="eggNOG" id="KOG1895">
    <property type="taxonomic scope" value="Eukaryota"/>
</dbReference>
<organism evidence="5 6">
    <name type="scientific">Glarea lozoyensis (strain ATCC 20868 / MF5171)</name>
    <dbReference type="NCBI Taxonomy" id="1116229"/>
    <lineage>
        <taxon>Eukaryota</taxon>
        <taxon>Fungi</taxon>
        <taxon>Dikarya</taxon>
        <taxon>Ascomycota</taxon>
        <taxon>Pezizomycotina</taxon>
        <taxon>Leotiomycetes</taxon>
        <taxon>Helotiales</taxon>
        <taxon>Helotiaceae</taxon>
        <taxon>Glarea</taxon>
    </lineage>
</organism>
<evidence type="ECO:0000313" key="6">
    <source>
        <dbReference type="Proteomes" id="UP000016922"/>
    </source>
</evidence>
<dbReference type="HOGENOM" id="CLU_021804_0_0_1"/>
<dbReference type="Gene3D" id="1.25.10.10">
    <property type="entry name" value="Leucine-rich Repeat Variant"/>
    <property type="match status" value="1"/>
</dbReference>
<feature type="domain" description="Symplekin/Pta1 N-terminal" evidence="4">
    <location>
        <begin position="100"/>
        <end position="152"/>
    </location>
</feature>
<accession>S3DHR9</accession>
<evidence type="ECO:0000256" key="2">
    <source>
        <dbReference type="ARBA" id="ARBA00022664"/>
    </source>
</evidence>
<dbReference type="OrthoDB" id="331600at2759"/>
<sequence length="720" mass="80635">MAAPMSVDQQIKLLEEARRVVLNDPNYYQQIIQGILPLIDPRGKGEPQRDTASKVELQRWGAEFLAETFASPAIPPQQKETLCLTVLEALRSMLDDPNQDNAVVKSVVQTAASIYPLVFRWIINNSYDNQSWERIQAIKTRILQIWDTAAPGTVGPEANAMRGDPMEVSLGMVPPNHSSLIPRNLEAEASGLLDRMLGIFQESISDAVLVDATLNSLAILIRARPQVGNRIINVILNFNPLKQANSPMTPKSRVQIKSMEKTTRLLLVNINKRDPQNPLAGRIQQYVERMMRSRNEIFDEATRKRGPPEPTDGLDAAKRQKLAQMPVPVPRFNVPPLTPGPHTIAELFTISAEKGLESFDVSILPEHIVVQIGITILQKLNADILNQAIEGVRKRYTSMQALQPQQLNPSTFPLGVEEDDDDYDPDFDNAEDTEQILNKLDSAPPPVIEEEMAVKAPDIAPVNYTLPPPPVMTLEEVEQVGQGTVGRVFGVMNTLEEPGKKTKAGLNRLAASSCDRDDWITIITRLATRSVAGLEETDTVKTEPDAVTPFSLSNTIRNSLYLYILEDFRKRIDIAVAWLCEEWYNDKVQMKAGEESVLHYEKWVVKLLDGIIPYLDTRDKVLTRFLSEIPGLSLEVLNKVKELCKDPAMVNLALTSLLYLVLMRPPVREIALDAVEDIWNTYEDAKPIAAKYLTKWRPGFADRLKDKEEEKPATPQGITT</sequence>
<proteinExistence type="predicted"/>
<evidence type="ECO:0000256" key="3">
    <source>
        <dbReference type="ARBA" id="ARBA00023242"/>
    </source>
</evidence>
<keyword evidence="3" id="KW-0539">Nucleus</keyword>
<gene>
    <name evidence="5" type="ORF">GLAREA_12342</name>
</gene>
<protein>
    <recommendedName>
        <fullName evidence="4">Symplekin/Pta1 N-terminal domain-containing protein</fullName>
    </recommendedName>
</protein>
<comment type="subcellular location">
    <subcellularLocation>
        <location evidence="1">Nucleus</location>
    </subcellularLocation>
</comment>
<dbReference type="KEGG" id="glz:GLAREA_12342"/>
<dbReference type="Pfam" id="PF11935">
    <property type="entry name" value="SYMPK_PTA1_N"/>
    <property type="match status" value="2"/>
</dbReference>
<evidence type="ECO:0000313" key="5">
    <source>
        <dbReference type="EMBL" id="EPE31586.1"/>
    </source>
</evidence>
<evidence type="ECO:0000259" key="4">
    <source>
        <dbReference type="Pfam" id="PF11935"/>
    </source>
</evidence>
<dbReference type="GO" id="GO:0006397">
    <property type="term" value="P:mRNA processing"/>
    <property type="evidence" value="ECO:0007669"/>
    <property type="project" value="UniProtKB-KW"/>
</dbReference>
<dbReference type="GO" id="GO:0005847">
    <property type="term" value="C:mRNA cleavage and polyadenylation specificity factor complex"/>
    <property type="evidence" value="ECO:0007669"/>
    <property type="project" value="TreeGrafter"/>
</dbReference>
<dbReference type="InterPro" id="IPR032460">
    <property type="entry name" value="Symplekin/Pta1_N"/>
</dbReference>
<dbReference type="PANTHER" id="PTHR15245:SF20">
    <property type="entry name" value="SYMPLEKIN"/>
    <property type="match status" value="1"/>
</dbReference>
<keyword evidence="6" id="KW-1185">Reference proteome</keyword>
<evidence type="ECO:0000256" key="1">
    <source>
        <dbReference type="ARBA" id="ARBA00004123"/>
    </source>
</evidence>
<dbReference type="GeneID" id="19471383"/>
<dbReference type="Proteomes" id="UP000016922">
    <property type="component" value="Unassembled WGS sequence"/>
</dbReference>
<dbReference type="SUPFAM" id="SSF48371">
    <property type="entry name" value="ARM repeat"/>
    <property type="match status" value="1"/>
</dbReference>
<feature type="domain" description="Symplekin/Pta1 N-terminal" evidence="4">
    <location>
        <begin position="164"/>
        <end position="304"/>
    </location>
</feature>
<reference evidence="5 6" key="1">
    <citation type="journal article" date="2013" name="BMC Genomics">
        <title>Genomics-driven discovery of the pneumocandin biosynthetic gene cluster in the fungus Glarea lozoyensis.</title>
        <authorList>
            <person name="Chen L."/>
            <person name="Yue Q."/>
            <person name="Zhang X."/>
            <person name="Xiang M."/>
            <person name="Wang C."/>
            <person name="Li S."/>
            <person name="Che Y."/>
            <person name="Ortiz-Lopez F.J."/>
            <person name="Bills G.F."/>
            <person name="Liu X."/>
            <person name="An Z."/>
        </authorList>
    </citation>
    <scope>NUCLEOTIDE SEQUENCE [LARGE SCALE GENOMIC DNA]</scope>
    <source>
        <strain evidence="6">ATCC 20868 / MF5171</strain>
    </source>
</reference>
<dbReference type="RefSeq" id="XP_008081315.1">
    <property type="nucleotide sequence ID" value="XM_008083124.1"/>
</dbReference>
<dbReference type="PANTHER" id="PTHR15245">
    <property type="entry name" value="SYMPLEKIN-RELATED"/>
    <property type="match status" value="1"/>
</dbReference>
<dbReference type="STRING" id="1116229.S3DHR9"/>
<keyword evidence="2" id="KW-0507">mRNA processing</keyword>
<dbReference type="InterPro" id="IPR016024">
    <property type="entry name" value="ARM-type_fold"/>
</dbReference>